<evidence type="ECO:0000256" key="1">
    <source>
        <dbReference type="SAM" id="MobiDB-lite"/>
    </source>
</evidence>
<name>A0A7I4YTY5_HAECO</name>
<protein>
    <submittedName>
        <fullName evidence="3">Uncharacterized protein</fullName>
    </submittedName>
</protein>
<feature type="region of interest" description="Disordered" evidence="1">
    <location>
        <begin position="1"/>
        <end position="24"/>
    </location>
</feature>
<organism evidence="2 3">
    <name type="scientific">Haemonchus contortus</name>
    <name type="common">Barber pole worm</name>
    <dbReference type="NCBI Taxonomy" id="6289"/>
    <lineage>
        <taxon>Eukaryota</taxon>
        <taxon>Metazoa</taxon>
        <taxon>Ecdysozoa</taxon>
        <taxon>Nematoda</taxon>
        <taxon>Chromadorea</taxon>
        <taxon>Rhabditida</taxon>
        <taxon>Rhabditina</taxon>
        <taxon>Rhabditomorpha</taxon>
        <taxon>Strongyloidea</taxon>
        <taxon>Trichostrongylidae</taxon>
        <taxon>Haemonchus</taxon>
    </lineage>
</organism>
<dbReference type="AlphaFoldDB" id="A0A7I4YTY5"/>
<keyword evidence="2" id="KW-1185">Reference proteome</keyword>
<dbReference type="WBParaSite" id="HCON_00140050-00002">
    <property type="protein sequence ID" value="HCON_00140050-00002"/>
    <property type="gene ID" value="HCON_00140050"/>
</dbReference>
<dbReference type="Proteomes" id="UP000025227">
    <property type="component" value="Unplaced"/>
</dbReference>
<sequence>MFHSPPSPSHLPPPSRQLFNSPWT</sequence>
<feature type="compositionally biased region" description="Pro residues" evidence="1">
    <location>
        <begin position="1"/>
        <end position="15"/>
    </location>
</feature>
<accession>A0A7I4YTY5</accession>
<reference evidence="3" key="1">
    <citation type="submission" date="2020-12" db="UniProtKB">
        <authorList>
            <consortium name="WormBaseParasite"/>
        </authorList>
    </citation>
    <scope>IDENTIFICATION</scope>
    <source>
        <strain evidence="3">MHco3</strain>
    </source>
</reference>
<evidence type="ECO:0000313" key="3">
    <source>
        <dbReference type="WBParaSite" id="HCON_00140050-00002"/>
    </source>
</evidence>
<proteinExistence type="predicted"/>
<evidence type="ECO:0000313" key="2">
    <source>
        <dbReference type="Proteomes" id="UP000025227"/>
    </source>
</evidence>